<gene>
    <name evidence="5" type="ORF">GCM10023091_07550</name>
</gene>
<dbReference type="PRINTS" id="PR00032">
    <property type="entry name" value="HTHARAC"/>
</dbReference>
<dbReference type="InterPro" id="IPR018060">
    <property type="entry name" value="HTH_AraC"/>
</dbReference>
<dbReference type="Gene3D" id="1.10.10.60">
    <property type="entry name" value="Homeodomain-like"/>
    <property type="match status" value="2"/>
</dbReference>
<dbReference type="PANTHER" id="PTHR43280">
    <property type="entry name" value="ARAC-FAMILY TRANSCRIPTIONAL REGULATOR"/>
    <property type="match status" value="1"/>
</dbReference>
<dbReference type="Proteomes" id="UP001501508">
    <property type="component" value="Unassembled WGS sequence"/>
</dbReference>
<dbReference type="PROSITE" id="PS00041">
    <property type="entry name" value="HTH_ARAC_FAMILY_1"/>
    <property type="match status" value="1"/>
</dbReference>
<evidence type="ECO:0000256" key="1">
    <source>
        <dbReference type="ARBA" id="ARBA00023015"/>
    </source>
</evidence>
<evidence type="ECO:0000313" key="6">
    <source>
        <dbReference type="Proteomes" id="UP001501508"/>
    </source>
</evidence>
<sequence>MKPVEFHLPQDFDKSFIVFREKGDFFPAPWHYHAHYEVVLVTQSTGKRMVGDNIGFFGPEDLVFLGSKLPHLWLNDKVYLDRQANRPADAIVIHFTDDFLGKDFMSIPEMQDFKKFLALSDRGMVINGNTRKEVSALMKQMPEMSGLERLSTLFQIFNLLAKTKEMELLASPRYVANLSCDVSNRFKNLINFIMQNFDKDITLADVAEYSHMGVTAFCNFFREQFRCTFVEYLTSVRIGHACKLLSESDRNVVEIAFESGFNNLANFNRQFKKLKNMTPSDYRKLYHGIARLPMHHYAS</sequence>
<dbReference type="EMBL" id="BAABEY010000009">
    <property type="protein sequence ID" value="GAA4433700.1"/>
    <property type="molecule type" value="Genomic_DNA"/>
</dbReference>
<evidence type="ECO:0000256" key="2">
    <source>
        <dbReference type="ARBA" id="ARBA00023125"/>
    </source>
</evidence>
<protein>
    <submittedName>
        <fullName evidence="5">AraC family transcriptional regulator</fullName>
    </submittedName>
</protein>
<name>A0ABP8LS84_9BACT</name>
<dbReference type="Pfam" id="PF12833">
    <property type="entry name" value="HTH_18"/>
    <property type="match status" value="1"/>
</dbReference>
<dbReference type="InterPro" id="IPR011051">
    <property type="entry name" value="RmlC_Cupin_sf"/>
</dbReference>
<feature type="domain" description="HTH araC/xylS-type" evidence="4">
    <location>
        <begin position="187"/>
        <end position="285"/>
    </location>
</feature>
<dbReference type="InterPro" id="IPR018062">
    <property type="entry name" value="HTH_AraC-typ_CS"/>
</dbReference>
<evidence type="ECO:0000259" key="4">
    <source>
        <dbReference type="PROSITE" id="PS01124"/>
    </source>
</evidence>
<keyword evidence="1" id="KW-0805">Transcription regulation</keyword>
<proteinExistence type="predicted"/>
<dbReference type="InterPro" id="IPR020449">
    <property type="entry name" value="Tscrpt_reg_AraC-type_HTH"/>
</dbReference>
<dbReference type="SUPFAM" id="SSF46689">
    <property type="entry name" value="Homeodomain-like"/>
    <property type="match status" value="2"/>
</dbReference>
<accession>A0ABP8LS84</accession>
<dbReference type="Gene3D" id="2.60.120.10">
    <property type="entry name" value="Jelly Rolls"/>
    <property type="match status" value="1"/>
</dbReference>
<dbReference type="InterPro" id="IPR009057">
    <property type="entry name" value="Homeodomain-like_sf"/>
</dbReference>
<dbReference type="InterPro" id="IPR014710">
    <property type="entry name" value="RmlC-like_jellyroll"/>
</dbReference>
<keyword evidence="3" id="KW-0804">Transcription</keyword>
<organism evidence="5 6">
    <name type="scientific">Ravibacter arvi</name>
    <dbReference type="NCBI Taxonomy" id="2051041"/>
    <lineage>
        <taxon>Bacteria</taxon>
        <taxon>Pseudomonadati</taxon>
        <taxon>Bacteroidota</taxon>
        <taxon>Cytophagia</taxon>
        <taxon>Cytophagales</taxon>
        <taxon>Spirosomataceae</taxon>
        <taxon>Ravibacter</taxon>
    </lineage>
</organism>
<keyword evidence="6" id="KW-1185">Reference proteome</keyword>
<dbReference type="CDD" id="cd06976">
    <property type="entry name" value="cupin_MtlR-like_N"/>
    <property type="match status" value="1"/>
</dbReference>
<evidence type="ECO:0000256" key="3">
    <source>
        <dbReference type="ARBA" id="ARBA00023163"/>
    </source>
</evidence>
<comment type="caution">
    <text evidence="5">The sequence shown here is derived from an EMBL/GenBank/DDBJ whole genome shotgun (WGS) entry which is preliminary data.</text>
</comment>
<dbReference type="SUPFAM" id="SSF51182">
    <property type="entry name" value="RmlC-like cupins"/>
    <property type="match status" value="1"/>
</dbReference>
<keyword evidence="2" id="KW-0238">DNA-binding</keyword>
<dbReference type="SMART" id="SM00342">
    <property type="entry name" value="HTH_ARAC"/>
    <property type="match status" value="1"/>
</dbReference>
<dbReference type="PROSITE" id="PS01124">
    <property type="entry name" value="HTH_ARAC_FAMILY_2"/>
    <property type="match status" value="1"/>
</dbReference>
<reference evidence="6" key="1">
    <citation type="journal article" date="2019" name="Int. J. Syst. Evol. Microbiol.">
        <title>The Global Catalogue of Microorganisms (GCM) 10K type strain sequencing project: providing services to taxonomists for standard genome sequencing and annotation.</title>
        <authorList>
            <consortium name="The Broad Institute Genomics Platform"/>
            <consortium name="The Broad Institute Genome Sequencing Center for Infectious Disease"/>
            <person name="Wu L."/>
            <person name="Ma J."/>
        </authorList>
    </citation>
    <scope>NUCLEOTIDE SEQUENCE [LARGE SCALE GENOMIC DNA]</scope>
    <source>
        <strain evidence="6">JCM 31920</strain>
    </source>
</reference>
<dbReference type="RefSeq" id="WP_345026721.1">
    <property type="nucleotide sequence ID" value="NZ_BAABEY010000009.1"/>
</dbReference>
<evidence type="ECO:0000313" key="5">
    <source>
        <dbReference type="EMBL" id="GAA4433700.1"/>
    </source>
</evidence>
<dbReference type="PANTHER" id="PTHR43280:SF27">
    <property type="entry name" value="TRANSCRIPTIONAL REGULATOR MTLR"/>
    <property type="match status" value="1"/>
</dbReference>